<comment type="caution">
    <text evidence="4">The sequence shown here is derived from an EMBL/GenBank/DDBJ whole genome shotgun (WGS) entry which is preliminary data.</text>
</comment>
<dbReference type="InterPro" id="IPR036388">
    <property type="entry name" value="WH-like_DNA-bd_sf"/>
</dbReference>
<accession>A0ABW8AGK5</accession>
<evidence type="ECO:0000259" key="3">
    <source>
        <dbReference type="PROSITE" id="PS51000"/>
    </source>
</evidence>
<reference evidence="4 5" key="1">
    <citation type="submission" date="2024-10" db="EMBL/GenBank/DDBJ databases">
        <title>The Natural Products Discovery Center: Release of the First 8490 Sequenced Strains for Exploring Actinobacteria Biosynthetic Diversity.</title>
        <authorList>
            <person name="Kalkreuter E."/>
            <person name="Kautsar S.A."/>
            <person name="Yang D."/>
            <person name="Bader C.D."/>
            <person name="Teijaro C.N."/>
            <person name="Fluegel L."/>
            <person name="Davis C.M."/>
            <person name="Simpson J.R."/>
            <person name="Lauterbach L."/>
            <person name="Steele A.D."/>
            <person name="Gui C."/>
            <person name="Meng S."/>
            <person name="Li G."/>
            <person name="Viehrig K."/>
            <person name="Ye F."/>
            <person name="Su P."/>
            <person name="Kiefer A.F."/>
            <person name="Nichols A."/>
            <person name="Cepeda A.J."/>
            <person name="Yan W."/>
            <person name="Fan B."/>
            <person name="Jiang Y."/>
            <person name="Adhikari A."/>
            <person name="Zheng C.-J."/>
            <person name="Schuster L."/>
            <person name="Cowan T.M."/>
            <person name="Smanski M.J."/>
            <person name="Chevrette M.G."/>
            <person name="De Carvalho L.P.S."/>
            <person name="Shen B."/>
        </authorList>
    </citation>
    <scope>NUCLEOTIDE SEQUENCE [LARGE SCALE GENOMIC DNA]</scope>
    <source>
        <strain evidence="4 5">NPDC049639</strain>
    </source>
</reference>
<gene>
    <name evidence="4" type="ORF">ACIB24_00265</name>
</gene>
<evidence type="ECO:0000256" key="2">
    <source>
        <dbReference type="ARBA" id="ARBA00023163"/>
    </source>
</evidence>
<keyword evidence="1" id="KW-0805">Transcription regulation</keyword>
<dbReference type="InterPro" id="IPR026881">
    <property type="entry name" value="WYL_dom"/>
</dbReference>
<dbReference type="InterPro" id="IPR028349">
    <property type="entry name" value="PafC-like"/>
</dbReference>
<keyword evidence="5" id="KW-1185">Reference proteome</keyword>
<dbReference type="PROSITE" id="PS51000">
    <property type="entry name" value="HTH_DEOR_2"/>
    <property type="match status" value="1"/>
</dbReference>
<feature type="domain" description="HTH deoR-type" evidence="3">
    <location>
        <begin position="4"/>
        <end position="63"/>
    </location>
</feature>
<dbReference type="PIRSF" id="PIRSF016838">
    <property type="entry name" value="PafC"/>
    <property type="match status" value="1"/>
</dbReference>
<dbReference type="SUPFAM" id="SSF46785">
    <property type="entry name" value="Winged helix' DNA-binding domain"/>
    <property type="match status" value="1"/>
</dbReference>
<proteinExistence type="predicted"/>
<dbReference type="InterPro" id="IPR013196">
    <property type="entry name" value="HTH_11"/>
</dbReference>
<dbReference type="InterPro" id="IPR001034">
    <property type="entry name" value="DeoR_HTH"/>
</dbReference>
<dbReference type="Gene3D" id="1.10.10.10">
    <property type="entry name" value="Winged helix-like DNA-binding domain superfamily/Winged helix DNA-binding domain"/>
    <property type="match status" value="1"/>
</dbReference>
<dbReference type="PROSITE" id="PS52050">
    <property type="entry name" value="WYL"/>
    <property type="match status" value="1"/>
</dbReference>
<dbReference type="Pfam" id="PF08279">
    <property type="entry name" value="HTH_11"/>
    <property type="match status" value="1"/>
</dbReference>
<dbReference type="PANTHER" id="PTHR34580">
    <property type="match status" value="1"/>
</dbReference>
<evidence type="ECO:0000313" key="4">
    <source>
        <dbReference type="EMBL" id="MFI7585489.1"/>
    </source>
</evidence>
<sequence length="324" mass="35827">MARPTSRVLTLLELLQSGGTRTVAELADRLGVDERTVRRYVQHLLELDVPVEAVRGRYGGYRLARGFRTAPLMLSDEEALEVVLGLAAARRAGSSTASATANETAFAKVRRLLPERLVRRLDAVLETAEYTDGPHENATPDAAVLLTVAEAVREHRPVSLRYGEAPQRRSLHPYGLVSHAGRWYVTGLDVGRGESRTFRLDRITWARSEAGTFRPPAGFDAAQHVLDGMASAPYRHPVVLIVEATEPEIRRRLPASVARLEPLTGDGRRFRVEIRAERLDWLPALLAQLDRPFVIETPAELRTLVAELAARLAQWADAGSATRT</sequence>
<dbReference type="InterPro" id="IPR051534">
    <property type="entry name" value="CBASS_pafABC_assoc_protein"/>
</dbReference>
<dbReference type="InterPro" id="IPR057727">
    <property type="entry name" value="WCX_dom"/>
</dbReference>
<dbReference type="RefSeq" id="WP_398273443.1">
    <property type="nucleotide sequence ID" value="NZ_JBITLV010000001.1"/>
</dbReference>
<dbReference type="PANTHER" id="PTHR34580:SF3">
    <property type="entry name" value="PROTEIN PAFB"/>
    <property type="match status" value="1"/>
</dbReference>
<name>A0ABW8AGK5_9ACTN</name>
<evidence type="ECO:0000256" key="1">
    <source>
        <dbReference type="ARBA" id="ARBA00023015"/>
    </source>
</evidence>
<dbReference type="EMBL" id="JBITLV010000001">
    <property type="protein sequence ID" value="MFI7585489.1"/>
    <property type="molecule type" value="Genomic_DNA"/>
</dbReference>
<organism evidence="4 5">
    <name type="scientific">Spongisporangium articulatum</name>
    <dbReference type="NCBI Taxonomy" id="3362603"/>
    <lineage>
        <taxon>Bacteria</taxon>
        <taxon>Bacillati</taxon>
        <taxon>Actinomycetota</taxon>
        <taxon>Actinomycetes</taxon>
        <taxon>Kineosporiales</taxon>
        <taxon>Kineosporiaceae</taxon>
        <taxon>Spongisporangium</taxon>
    </lineage>
</organism>
<dbReference type="Proteomes" id="UP001612915">
    <property type="component" value="Unassembled WGS sequence"/>
</dbReference>
<dbReference type="Pfam" id="PF25583">
    <property type="entry name" value="WCX"/>
    <property type="match status" value="1"/>
</dbReference>
<keyword evidence="2" id="KW-0804">Transcription</keyword>
<dbReference type="Pfam" id="PF13280">
    <property type="entry name" value="WYL"/>
    <property type="match status" value="1"/>
</dbReference>
<evidence type="ECO:0000313" key="5">
    <source>
        <dbReference type="Proteomes" id="UP001612915"/>
    </source>
</evidence>
<dbReference type="InterPro" id="IPR036390">
    <property type="entry name" value="WH_DNA-bd_sf"/>
</dbReference>
<protein>
    <submittedName>
        <fullName evidence="4">Helix-turn-helix transcriptional regulator</fullName>
    </submittedName>
</protein>